<organism evidence="1 2">
    <name type="scientific">Orbilia javanica</name>
    <dbReference type="NCBI Taxonomy" id="47235"/>
    <lineage>
        <taxon>Eukaryota</taxon>
        <taxon>Fungi</taxon>
        <taxon>Dikarya</taxon>
        <taxon>Ascomycota</taxon>
        <taxon>Pezizomycotina</taxon>
        <taxon>Orbiliomycetes</taxon>
        <taxon>Orbiliales</taxon>
        <taxon>Orbiliaceae</taxon>
        <taxon>Orbilia</taxon>
    </lineage>
</organism>
<gene>
    <name evidence="1" type="ORF">TWF718_008394</name>
</gene>
<evidence type="ECO:0000313" key="2">
    <source>
        <dbReference type="Proteomes" id="UP001313282"/>
    </source>
</evidence>
<name>A0AAN8RHA8_9PEZI</name>
<protein>
    <submittedName>
        <fullName evidence="1">Uncharacterized protein</fullName>
    </submittedName>
</protein>
<dbReference type="AlphaFoldDB" id="A0AAN8RHA8"/>
<comment type="caution">
    <text evidence="1">The sequence shown here is derived from an EMBL/GenBank/DDBJ whole genome shotgun (WGS) entry which is preliminary data.</text>
</comment>
<proteinExistence type="predicted"/>
<dbReference type="Proteomes" id="UP001313282">
    <property type="component" value="Unassembled WGS sequence"/>
</dbReference>
<evidence type="ECO:0000313" key="1">
    <source>
        <dbReference type="EMBL" id="KAK6343016.1"/>
    </source>
</evidence>
<reference evidence="1 2" key="1">
    <citation type="submission" date="2019-10" db="EMBL/GenBank/DDBJ databases">
        <authorList>
            <person name="Palmer J.M."/>
        </authorList>
    </citation>
    <scope>NUCLEOTIDE SEQUENCE [LARGE SCALE GENOMIC DNA]</scope>
    <source>
        <strain evidence="1 2">TWF718</strain>
    </source>
</reference>
<dbReference type="EMBL" id="JAVHNR010000005">
    <property type="protein sequence ID" value="KAK6343016.1"/>
    <property type="molecule type" value="Genomic_DNA"/>
</dbReference>
<sequence>MAPQLLTLPNEILIETIRHLVPEFDPKDESKGDKGWRSSPHHNVLRNVMLTCKHLYTIARPYLYAIIVLDYHTNMTHFLRTLIENPDLRGLVQTLSIQCPLYFCDTIVDPYSPRETFLDDNPELKRKLDMKWDTGEMDEFAAKVFTTVGLDADAFKEFTEDELEALNENSYWMAIPTWSERVGYENALMQGMALALICLSTRLERLCLWNFYDMWITPHLERGVSGLVRDEALKDRILVGLKRLEIWSVDGCDASGYFNDLFEIPAVKELVEQGDHRLEREQMELWVAK</sequence>
<accession>A0AAN8RHA8</accession>
<keyword evidence="2" id="KW-1185">Reference proteome</keyword>